<name>A0ABN0R5S6_MYCUL</name>
<reference evidence="1 2" key="1">
    <citation type="submission" date="2014-01" db="EMBL/GenBank/DDBJ databases">
        <authorList>
            <person name="Dobos K."/>
            <person name="Lenaerts A."/>
            <person name="Ordway D."/>
            <person name="DeGroote M.A."/>
            <person name="Parker T."/>
            <person name="Sizemore C."/>
            <person name="Tallon L.J."/>
            <person name="Sadzewicz L.K."/>
            <person name="Sengamalay N."/>
            <person name="Fraser C.M."/>
            <person name="Hine E."/>
            <person name="Shefchek K.A."/>
            <person name="Das S.P."/>
            <person name="Tettelin H."/>
        </authorList>
    </citation>
    <scope>NUCLEOTIDE SEQUENCE [LARGE SCALE GENOMIC DNA]</scope>
    <source>
        <strain evidence="1 2">Harvey</strain>
    </source>
</reference>
<keyword evidence="2" id="KW-1185">Reference proteome</keyword>
<sequence>MTFPKVPATGKVDLAIISGTEIAPIGPITIHGGDASAR</sequence>
<protein>
    <submittedName>
        <fullName evidence="1">PPE FAMILY domain protein</fullName>
    </submittedName>
</protein>
<comment type="caution">
    <text evidence="1">The sequence shown here is derived from an EMBL/GenBank/DDBJ whole genome shotgun (WGS) entry which is preliminary data.</text>
</comment>
<gene>
    <name evidence="1" type="ORF">I551_0990</name>
</gene>
<dbReference type="EMBL" id="JAOL01000075">
    <property type="protein sequence ID" value="EUA92548.1"/>
    <property type="molecule type" value="Genomic_DNA"/>
</dbReference>
<dbReference type="Proteomes" id="UP000020681">
    <property type="component" value="Unassembled WGS sequence"/>
</dbReference>
<proteinExistence type="predicted"/>
<accession>A0ABN0R5S6</accession>
<evidence type="ECO:0000313" key="2">
    <source>
        <dbReference type="Proteomes" id="UP000020681"/>
    </source>
</evidence>
<evidence type="ECO:0000313" key="1">
    <source>
        <dbReference type="EMBL" id="EUA92548.1"/>
    </source>
</evidence>
<organism evidence="1 2">
    <name type="scientific">Mycobacterium ulcerans str. Harvey</name>
    <dbReference type="NCBI Taxonomy" id="1299332"/>
    <lineage>
        <taxon>Bacteria</taxon>
        <taxon>Bacillati</taxon>
        <taxon>Actinomycetota</taxon>
        <taxon>Actinomycetes</taxon>
        <taxon>Mycobacteriales</taxon>
        <taxon>Mycobacteriaceae</taxon>
        <taxon>Mycobacterium</taxon>
        <taxon>Mycobacterium ulcerans group</taxon>
    </lineage>
</organism>